<name>A0A9N9CX50_9GLOM</name>
<evidence type="ECO:0000313" key="1">
    <source>
        <dbReference type="EMBL" id="CAG8614839.1"/>
    </source>
</evidence>
<dbReference type="EMBL" id="CAJVPQ010002990">
    <property type="protein sequence ID" value="CAG8614839.1"/>
    <property type="molecule type" value="Genomic_DNA"/>
</dbReference>
<sequence length="232" mass="26361">MPCVFFAIEHITKANTISASSSNFTSFTNGIIAYNRPANNNPIFISFTLFDKQIDSGCLIEAVNVLSNEEFQILFDSLEHEITKALESFQKWFLSWLHLPLAVCQLGGNSAQSFASSFYHDLEDDKNNGITNDFGLSELLCQNSSFLEEFMQFCICDDPIYHFPTIYNFVKNHIYYIVIHQQQVEGLFNKLDLKTHANMSLSIKQSKLRLSSSKISKENLASGVKRDAKTKK</sequence>
<dbReference type="AlphaFoldDB" id="A0A9N9CX50"/>
<reference evidence="1" key="1">
    <citation type="submission" date="2021-06" db="EMBL/GenBank/DDBJ databases">
        <authorList>
            <person name="Kallberg Y."/>
            <person name="Tangrot J."/>
            <person name="Rosling A."/>
        </authorList>
    </citation>
    <scope>NUCLEOTIDE SEQUENCE</scope>
    <source>
        <strain evidence="1">UK204</strain>
    </source>
</reference>
<dbReference type="OrthoDB" id="2419893at2759"/>
<protein>
    <submittedName>
        <fullName evidence="1">16458_t:CDS:1</fullName>
    </submittedName>
</protein>
<accession>A0A9N9CX50</accession>
<evidence type="ECO:0000313" key="2">
    <source>
        <dbReference type="Proteomes" id="UP000789570"/>
    </source>
</evidence>
<gene>
    <name evidence="1" type="ORF">FCALED_LOCUS9254</name>
</gene>
<dbReference type="Proteomes" id="UP000789570">
    <property type="component" value="Unassembled WGS sequence"/>
</dbReference>
<keyword evidence="2" id="KW-1185">Reference proteome</keyword>
<comment type="caution">
    <text evidence="1">The sequence shown here is derived from an EMBL/GenBank/DDBJ whole genome shotgun (WGS) entry which is preliminary data.</text>
</comment>
<proteinExistence type="predicted"/>
<organism evidence="1 2">
    <name type="scientific">Funneliformis caledonium</name>
    <dbReference type="NCBI Taxonomy" id="1117310"/>
    <lineage>
        <taxon>Eukaryota</taxon>
        <taxon>Fungi</taxon>
        <taxon>Fungi incertae sedis</taxon>
        <taxon>Mucoromycota</taxon>
        <taxon>Glomeromycotina</taxon>
        <taxon>Glomeromycetes</taxon>
        <taxon>Glomerales</taxon>
        <taxon>Glomeraceae</taxon>
        <taxon>Funneliformis</taxon>
    </lineage>
</organism>